<dbReference type="Gene3D" id="3.40.50.10360">
    <property type="entry name" value="Hypothetical protein TT1679"/>
    <property type="match status" value="1"/>
</dbReference>
<dbReference type="InterPro" id="IPR006340">
    <property type="entry name" value="DUF436"/>
</dbReference>
<evidence type="ECO:0000313" key="3">
    <source>
        <dbReference type="Proteomes" id="UP000214746"/>
    </source>
</evidence>
<dbReference type="HAMAP" id="MF_00800">
    <property type="entry name" value="UPF0340"/>
    <property type="match status" value="1"/>
</dbReference>
<name>A0A2W1N751_PAEXE</name>
<comment type="caution">
    <text evidence="2">The sequence shown here is derived from an EMBL/GenBank/DDBJ whole genome shotgun (WGS) entry which is preliminary data.</text>
</comment>
<sequence length="220" mass="23427">MSGADHTTGSAKAANDNLISLSGEWDISVIRAQAEQVLRELVEAGRLQAGQLVVLGTSTSEVLGQHIGTSGTEEVAQYLFDAIQAVRADVGFYPVFQCCEHLNRALVVERQVMREYRLEEVSVVPIPRAGGSMASYAFKHLREACVVESIQAHAGIDIGGTLIGMHLKPVAVPLRPSIRMIGHAPVQMAHTRPKLIGGARAVYSSDADAAGPADKVDTCS</sequence>
<dbReference type="PIRSF" id="PIRSF007510">
    <property type="entry name" value="UCP007510"/>
    <property type="match status" value="1"/>
</dbReference>
<gene>
    <name evidence="2" type="ORF">CBW46_018775</name>
</gene>
<dbReference type="AlphaFoldDB" id="A0A2W1N751"/>
<proteinExistence type="inferred from homology"/>
<dbReference type="RefSeq" id="WP_089201503.1">
    <property type="nucleotide sequence ID" value="NZ_NHRJ02000017.1"/>
</dbReference>
<dbReference type="Pfam" id="PF04260">
    <property type="entry name" value="DUF436"/>
    <property type="match status" value="1"/>
</dbReference>
<dbReference type="Proteomes" id="UP000214746">
    <property type="component" value="Unassembled WGS sequence"/>
</dbReference>
<evidence type="ECO:0000256" key="1">
    <source>
        <dbReference type="HAMAP-Rule" id="MF_00800"/>
    </source>
</evidence>
<dbReference type="NCBIfam" id="TIGR01440">
    <property type="entry name" value="TIGR01440 family protein"/>
    <property type="match status" value="1"/>
</dbReference>
<accession>A0A2W1N751</accession>
<comment type="similarity">
    <text evidence="1">Belongs to the UPF0340 family.</text>
</comment>
<dbReference type="InterPro" id="IPR028345">
    <property type="entry name" value="Antibiotic_NAT-like"/>
</dbReference>
<reference evidence="2" key="1">
    <citation type="submission" date="2018-06" db="EMBL/GenBank/DDBJ databases">
        <title>Paenibacillus xerothermodurans sp. nov. an extremely dry heat resistant spore forming bacterium isolated from the soil of Cape Canaveral, Florida.</title>
        <authorList>
            <person name="Seuylemezian A."/>
            <person name="Kaur N."/>
            <person name="Patil P."/>
            <person name="Patil P."/>
            <person name="Mayilraj S."/>
            <person name="Vaishampayan P."/>
        </authorList>
    </citation>
    <scope>NUCLEOTIDE SEQUENCE [LARGE SCALE GENOMIC DNA]</scope>
    <source>
        <strain evidence="2">ATCC 27380</strain>
    </source>
</reference>
<keyword evidence="3" id="KW-1185">Reference proteome</keyword>
<dbReference type="SUPFAM" id="SSF110710">
    <property type="entry name" value="TTHA0583/YokD-like"/>
    <property type="match status" value="1"/>
</dbReference>
<organism evidence="2 3">
    <name type="scientific">Paenibacillus xerothermodurans</name>
    <dbReference type="NCBI Taxonomy" id="1977292"/>
    <lineage>
        <taxon>Bacteria</taxon>
        <taxon>Bacillati</taxon>
        <taxon>Bacillota</taxon>
        <taxon>Bacilli</taxon>
        <taxon>Bacillales</taxon>
        <taxon>Paenibacillaceae</taxon>
        <taxon>Paenibacillus</taxon>
    </lineage>
</organism>
<evidence type="ECO:0000313" key="2">
    <source>
        <dbReference type="EMBL" id="PZE19410.1"/>
    </source>
</evidence>
<dbReference type="EMBL" id="NHRJ02000017">
    <property type="protein sequence ID" value="PZE19410.1"/>
    <property type="molecule type" value="Genomic_DNA"/>
</dbReference>
<protein>
    <recommendedName>
        <fullName evidence="1">UPF0340 protein CBW46_018775</fullName>
    </recommendedName>
</protein>
<dbReference type="OrthoDB" id="9803187at2"/>